<dbReference type="Pfam" id="PF20149">
    <property type="entry name" value="DUF6532"/>
    <property type="match status" value="1"/>
</dbReference>
<dbReference type="InterPro" id="IPR045341">
    <property type="entry name" value="DUF6532"/>
</dbReference>
<organism evidence="3 4">
    <name type="scientific">Lichtheimia ornata</name>
    <dbReference type="NCBI Taxonomy" id="688661"/>
    <lineage>
        <taxon>Eukaryota</taxon>
        <taxon>Fungi</taxon>
        <taxon>Fungi incertae sedis</taxon>
        <taxon>Mucoromycota</taxon>
        <taxon>Mucoromycotina</taxon>
        <taxon>Mucoromycetes</taxon>
        <taxon>Mucorales</taxon>
        <taxon>Lichtheimiaceae</taxon>
        <taxon>Lichtheimia</taxon>
    </lineage>
</organism>
<dbReference type="PANTHER" id="PTHR38926:SF5">
    <property type="entry name" value="F-BOX AND LEUCINE-RICH REPEAT PROTEIN 6"/>
    <property type="match status" value="1"/>
</dbReference>
<gene>
    <name evidence="3" type="ORF">O0I10_006656</name>
</gene>
<protein>
    <recommendedName>
        <fullName evidence="2">DUF6532 domain-containing protein</fullName>
    </recommendedName>
</protein>
<accession>A0AAD7Y0S8</accession>
<name>A0AAD7Y0S8_9FUNG</name>
<dbReference type="Proteomes" id="UP001234581">
    <property type="component" value="Unassembled WGS sequence"/>
</dbReference>
<dbReference type="InterPro" id="IPR032675">
    <property type="entry name" value="LRR_dom_sf"/>
</dbReference>
<dbReference type="PANTHER" id="PTHR38926">
    <property type="entry name" value="F-BOX DOMAIN CONTAINING PROTEIN, EXPRESSED"/>
    <property type="match status" value="1"/>
</dbReference>
<evidence type="ECO:0000313" key="3">
    <source>
        <dbReference type="EMBL" id="KAJ8657592.1"/>
    </source>
</evidence>
<sequence>MLKRSLSPDTTGVDSVKAPRHKEPIVLAAADGGGTDMSTGSPSEPMDESSLLGSPSLSRASSQSLDESDYDSYHSAKSISDIESEYTDDADDDDQEDVELDMSYQRVSIKIPPLRHDEGNQNNRTFVYGVEDMDGGFGDGLRDYILLVDAYPSVSRHDGVFKRICKQVFKVPENQPIHVTHGVHDKYVRATSNYRAKLSQIFKAVMKTYTFDTVSLPEKCKNNRKRQFKYMMDAMRFARKDYLSSGAILQSAALGDVIAKVFYHGRKGIQLSLKDSDDQVPRPVIAFAFLLGLITLKLVEPVDADMSSLPMATWPTLRTLHLYGARKDITCDEIIGIWKRFPSLKELELTSCIDLQSTRFVSEFCPSMKSLNIRMYVMGLKLTYTDDEENNNEVQGVTKLDIDTNDIPDEIVKDISSIIKQHHHTLEHLVWKTDTTHDTEYVGLFQYPRLRKLGLISSGWQIPRNAPLLEELMLTSRIISTQPQVLDMIPPHLNKLELKLEGPLQPVAKSSIERYLTRMSLQCQLKELVVRFNSEDDFTSIMDAIFRHGQLECLKISFTYAWDSDQMERFFHSLVKGCPRLSRLELKCSNAPSTYSITTLKGLAHLNMFAFSIYGSDGIDGFWDALRSFSQLRCLRIYPNAAIYKTNIAYLKEQRPDMKIINHPFDTTFEPSF</sequence>
<dbReference type="Gene3D" id="3.80.10.10">
    <property type="entry name" value="Ribonuclease Inhibitor"/>
    <property type="match status" value="1"/>
</dbReference>
<dbReference type="EMBL" id="JARTCD010000030">
    <property type="protein sequence ID" value="KAJ8657592.1"/>
    <property type="molecule type" value="Genomic_DNA"/>
</dbReference>
<dbReference type="RefSeq" id="XP_058342505.1">
    <property type="nucleotide sequence ID" value="XM_058486683.1"/>
</dbReference>
<feature type="domain" description="DUF6532" evidence="2">
    <location>
        <begin position="141"/>
        <end position="289"/>
    </location>
</feature>
<keyword evidence="4" id="KW-1185">Reference proteome</keyword>
<dbReference type="SUPFAM" id="SSF52047">
    <property type="entry name" value="RNI-like"/>
    <property type="match status" value="1"/>
</dbReference>
<evidence type="ECO:0000256" key="1">
    <source>
        <dbReference type="SAM" id="MobiDB-lite"/>
    </source>
</evidence>
<dbReference type="AlphaFoldDB" id="A0AAD7Y0S8"/>
<reference evidence="3 4" key="1">
    <citation type="submission" date="2023-03" db="EMBL/GenBank/DDBJ databases">
        <title>Genome sequence of Lichtheimia ornata CBS 291.66.</title>
        <authorList>
            <person name="Mohabir J.T."/>
            <person name="Shea T.P."/>
            <person name="Kurbessoian T."/>
            <person name="Berby B."/>
            <person name="Fontaine J."/>
            <person name="Livny J."/>
            <person name="Gnirke A."/>
            <person name="Stajich J.E."/>
            <person name="Cuomo C.A."/>
        </authorList>
    </citation>
    <scope>NUCLEOTIDE SEQUENCE [LARGE SCALE GENOMIC DNA]</scope>
    <source>
        <strain evidence="3">CBS 291.66</strain>
    </source>
</reference>
<comment type="caution">
    <text evidence="3">The sequence shown here is derived from an EMBL/GenBank/DDBJ whole genome shotgun (WGS) entry which is preliminary data.</text>
</comment>
<evidence type="ECO:0000313" key="4">
    <source>
        <dbReference type="Proteomes" id="UP001234581"/>
    </source>
</evidence>
<feature type="region of interest" description="Disordered" evidence="1">
    <location>
        <begin position="1"/>
        <end position="94"/>
    </location>
</feature>
<proteinExistence type="predicted"/>
<feature type="compositionally biased region" description="Low complexity" evidence="1">
    <location>
        <begin position="49"/>
        <end position="65"/>
    </location>
</feature>
<dbReference type="GeneID" id="83214067"/>
<feature type="compositionally biased region" description="Acidic residues" evidence="1">
    <location>
        <begin position="82"/>
        <end position="94"/>
    </location>
</feature>
<evidence type="ECO:0000259" key="2">
    <source>
        <dbReference type="Pfam" id="PF20149"/>
    </source>
</evidence>